<dbReference type="InterPro" id="IPR006524">
    <property type="entry name" value="ArpU-like"/>
</dbReference>
<dbReference type="RefSeq" id="WP_033672050.1">
    <property type="nucleotide sequence ID" value="NZ_JOTM01000001.1"/>
</dbReference>
<keyword evidence="2" id="KW-1185">Reference proteome</keyword>
<proteinExistence type="predicted"/>
<reference evidence="1 2" key="1">
    <citation type="submission" date="2014-06" db="EMBL/GenBank/DDBJ databases">
        <title>Draft genome sequence of Bacillus gaemokensis JCM 15801 (MCCC 1A00707).</title>
        <authorList>
            <person name="Lai Q."/>
            <person name="Liu Y."/>
            <person name="Shao Z."/>
        </authorList>
    </citation>
    <scope>NUCLEOTIDE SEQUENCE [LARGE SCALE GENOMIC DNA]</scope>
    <source>
        <strain evidence="1 2">JCM 15801</strain>
    </source>
</reference>
<sequence>MKKQLSFKMPVVDGNRTKKAVEEVFEVYRQYLATMPSDISPKITPSYCIIPPSCTNAFHSSTEEIAIERIEYEQERNEFMNWVYEGVNRLKDDERQIIVERFMGEVPGYDPDIWLELGVGKTKYYKLKGQALLRLAFNLKIEVYKKNYRSAEVKSA</sequence>
<dbReference type="eggNOG" id="COG0677">
    <property type="taxonomic scope" value="Bacteria"/>
</dbReference>
<dbReference type="NCBIfam" id="TIGR01637">
    <property type="entry name" value="phage_arpU"/>
    <property type="match status" value="1"/>
</dbReference>
<dbReference type="AlphaFoldDB" id="A0A073KGJ5"/>
<dbReference type="Proteomes" id="UP000027778">
    <property type="component" value="Unassembled WGS sequence"/>
</dbReference>
<name>A0A073KGJ5_9BACI</name>
<dbReference type="EMBL" id="JOTM01000001">
    <property type="protein sequence ID" value="KEK25710.1"/>
    <property type="molecule type" value="Genomic_DNA"/>
</dbReference>
<accession>A0A073KGJ5</accession>
<gene>
    <name evidence="1" type="ORF">BAGA_00245</name>
</gene>
<evidence type="ECO:0000313" key="2">
    <source>
        <dbReference type="Proteomes" id="UP000027778"/>
    </source>
</evidence>
<protein>
    <submittedName>
        <fullName evidence="1">ArpU family transcriptional regulator</fullName>
    </submittedName>
</protein>
<dbReference type="STRING" id="574375.AZF08_00405"/>
<comment type="caution">
    <text evidence="1">The sequence shown here is derived from an EMBL/GenBank/DDBJ whole genome shotgun (WGS) entry which is preliminary data.</text>
</comment>
<organism evidence="1 2">
    <name type="scientific">Bacillus gaemokensis</name>
    <dbReference type="NCBI Taxonomy" id="574375"/>
    <lineage>
        <taxon>Bacteria</taxon>
        <taxon>Bacillati</taxon>
        <taxon>Bacillota</taxon>
        <taxon>Bacilli</taxon>
        <taxon>Bacillales</taxon>
        <taxon>Bacillaceae</taxon>
        <taxon>Bacillus</taxon>
        <taxon>Bacillus cereus group</taxon>
    </lineage>
</organism>
<evidence type="ECO:0000313" key="1">
    <source>
        <dbReference type="EMBL" id="KEK25710.1"/>
    </source>
</evidence>
<dbReference type="OrthoDB" id="1797434at2"/>